<comment type="caution">
    <text evidence="1">The sequence shown here is derived from an EMBL/GenBank/DDBJ whole genome shotgun (WGS) entry which is preliminary data.</text>
</comment>
<keyword evidence="2" id="KW-1185">Reference proteome</keyword>
<dbReference type="AlphaFoldDB" id="A0ABD1RIL7"/>
<gene>
    <name evidence="1" type="ORF">Fot_41557</name>
</gene>
<reference evidence="2" key="1">
    <citation type="submission" date="2024-07" db="EMBL/GenBank/DDBJ databases">
        <title>Two chromosome-level genome assemblies of Korean endemic species Abeliophyllum distichum and Forsythia ovata (Oleaceae).</title>
        <authorList>
            <person name="Jang H."/>
        </authorList>
    </citation>
    <scope>NUCLEOTIDE SEQUENCE [LARGE SCALE GENOMIC DNA]</scope>
</reference>
<sequence length="126" mass="14879">MAVEKQSIWDHSFLLTEDFTNNRVKLKKQDKIQNNANVMTLENERAPDCRYNYTSYKIMRQNFKSKEPKTKDLQVSVWNSGVHQVKDSTHKLQFNFNTKDLQVSVWNSGVHQVKDSTHKLQFNFNA</sequence>
<evidence type="ECO:0000313" key="2">
    <source>
        <dbReference type="Proteomes" id="UP001604277"/>
    </source>
</evidence>
<accession>A0ABD1RIL7</accession>
<dbReference type="EMBL" id="JBFOLJ010000012">
    <property type="protein sequence ID" value="KAL2488265.1"/>
    <property type="molecule type" value="Genomic_DNA"/>
</dbReference>
<protein>
    <submittedName>
        <fullName evidence="1">Uncharacterized protein</fullName>
    </submittedName>
</protein>
<organism evidence="1 2">
    <name type="scientific">Forsythia ovata</name>
    <dbReference type="NCBI Taxonomy" id="205694"/>
    <lineage>
        <taxon>Eukaryota</taxon>
        <taxon>Viridiplantae</taxon>
        <taxon>Streptophyta</taxon>
        <taxon>Embryophyta</taxon>
        <taxon>Tracheophyta</taxon>
        <taxon>Spermatophyta</taxon>
        <taxon>Magnoliopsida</taxon>
        <taxon>eudicotyledons</taxon>
        <taxon>Gunneridae</taxon>
        <taxon>Pentapetalae</taxon>
        <taxon>asterids</taxon>
        <taxon>lamiids</taxon>
        <taxon>Lamiales</taxon>
        <taxon>Oleaceae</taxon>
        <taxon>Forsythieae</taxon>
        <taxon>Forsythia</taxon>
    </lineage>
</organism>
<dbReference type="Proteomes" id="UP001604277">
    <property type="component" value="Unassembled WGS sequence"/>
</dbReference>
<evidence type="ECO:0000313" key="1">
    <source>
        <dbReference type="EMBL" id="KAL2488265.1"/>
    </source>
</evidence>
<name>A0ABD1RIL7_9LAMI</name>
<proteinExistence type="predicted"/>